<gene>
    <name evidence="1" type="ORF">APZ42_032673</name>
</gene>
<dbReference type="EMBL" id="LRGB01003123">
    <property type="protein sequence ID" value="KZS04384.1"/>
    <property type="molecule type" value="Genomic_DNA"/>
</dbReference>
<name>A0A164LSG1_9CRUS</name>
<dbReference type="AlphaFoldDB" id="A0A164LSG1"/>
<protein>
    <submittedName>
        <fullName evidence="1">Uncharacterized protein</fullName>
    </submittedName>
</protein>
<comment type="caution">
    <text evidence="1">The sequence shown here is derived from an EMBL/GenBank/DDBJ whole genome shotgun (WGS) entry which is preliminary data.</text>
</comment>
<reference evidence="1 2" key="1">
    <citation type="submission" date="2016-03" db="EMBL/GenBank/DDBJ databases">
        <title>EvidentialGene: Evidence-directed Construction of Genes on Genomes.</title>
        <authorList>
            <person name="Gilbert D.G."/>
            <person name="Choi J.-H."/>
            <person name="Mockaitis K."/>
            <person name="Colbourne J."/>
            <person name="Pfrender M."/>
        </authorList>
    </citation>
    <scope>NUCLEOTIDE SEQUENCE [LARGE SCALE GENOMIC DNA]</scope>
    <source>
        <strain evidence="1 2">Xinb3</strain>
        <tissue evidence="1">Complete organism</tissue>
    </source>
</reference>
<evidence type="ECO:0000313" key="2">
    <source>
        <dbReference type="Proteomes" id="UP000076858"/>
    </source>
</evidence>
<dbReference type="Proteomes" id="UP000076858">
    <property type="component" value="Unassembled WGS sequence"/>
</dbReference>
<keyword evidence="2" id="KW-1185">Reference proteome</keyword>
<evidence type="ECO:0000313" key="1">
    <source>
        <dbReference type="EMBL" id="KZS04384.1"/>
    </source>
</evidence>
<proteinExistence type="predicted"/>
<organism evidence="1 2">
    <name type="scientific">Daphnia magna</name>
    <dbReference type="NCBI Taxonomy" id="35525"/>
    <lineage>
        <taxon>Eukaryota</taxon>
        <taxon>Metazoa</taxon>
        <taxon>Ecdysozoa</taxon>
        <taxon>Arthropoda</taxon>
        <taxon>Crustacea</taxon>
        <taxon>Branchiopoda</taxon>
        <taxon>Diplostraca</taxon>
        <taxon>Cladocera</taxon>
        <taxon>Anomopoda</taxon>
        <taxon>Daphniidae</taxon>
        <taxon>Daphnia</taxon>
    </lineage>
</organism>
<sequence>MDSHSKKAKTFRIDRLTLSAPNELFSDIKKVFTTYKEFLRPHLLTRPSFDVYNVRQKGVVSPSSENKKRIILSM</sequence>
<accession>A0A164LSG1</accession>